<evidence type="ECO:0000256" key="3">
    <source>
        <dbReference type="ARBA" id="ARBA00013194"/>
    </source>
</evidence>
<dbReference type="OrthoDB" id="9814548at2"/>
<organism evidence="9 10">
    <name type="scientific">Niastella caeni</name>
    <dbReference type="NCBI Taxonomy" id="2569763"/>
    <lineage>
        <taxon>Bacteria</taxon>
        <taxon>Pseudomonadati</taxon>
        <taxon>Bacteroidota</taxon>
        <taxon>Chitinophagia</taxon>
        <taxon>Chitinophagales</taxon>
        <taxon>Chitinophagaceae</taxon>
        <taxon>Niastella</taxon>
    </lineage>
</organism>
<sequence length="335" mass="36948">MVRSIWPKDNKYSQMKKTTILLSALSLLLLGTACKNSGFKKTKSGLLYKIVSSGNGPAVKRGDVIKLTFVHKLRDSVLASSEDQMPFYAKVDSVGPIYDPQEIFTLLHKGDSAVVIRLADSLAKKQGMLPEFIKPKDKLVLSFKVIEVFTVDSVAQKDQMAEMQKAQQRQQKKQEDLKGPKVKELEDYLAKNNIKFQKAPQGTFVEIKDPGNGAQVDSGKFCSIRYTGKSFPSMKVFETNMEAGKQPFDVVVGTHAVIPGWDEGLKYFKKGGKGTLYIPFFMAYGAQPGPGGKQYENLVFDIEVVNVSDSAPKQAMPPGMPMPPQQHGAGDGHKH</sequence>
<feature type="domain" description="PPIase FKBP-type" evidence="8">
    <location>
        <begin position="219"/>
        <end position="308"/>
    </location>
</feature>
<comment type="similarity">
    <text evidence="2">Belongs to the FKBP-type PPIase family.</text>
</comment>
<dbReference type="GO" id="GO:0003755">
    <property type="term" value="F:peptidyl-prolyl cis-trans isomerase activity"/>
    <property type="evidence" value="ECO:0007669"/>
    <property type="project" value="UniProtKB-KW"/>
</dbReference>
<evidence type="ECO:0000256" key="2">
    <source>
        <dbReference type="ARBA" id="ARBA00006577"/>
    </source>
</evidence>
<accession>A0A4S8HVJ2</accession>
<evidence type="ECO:0000256" key="4">
    <source>
        <dbReference type="ARBA" id="ARBA00023110"/>
    </source>
</evidence>
<keyword evidence="4 6" id="KW-0697">Rotamase</keyword>
<dbReference type="InterPro" id="IPR001179">
    <property type="entry name" value="PPIase_FKBP_dom"/>
</dbReference>
<feature type="region of interest" description="Disordered" evidence="7">
    <location>
        <begin position="311"/>
        <end position="335"/>
    </location>
</feature>
<dbReference type="PANTHER" id="PTHR43811">
    <property type="entry name" value="FKBP-TYPE PEPTIDYL-PROLYL CIS-TRANS ISOMERASE FKPA"/>
    <property type="match status" value="1"/>
</dbReference>
<dbReference type="AlphaFoldDB" id="A0A4S8HVJ2"/>
<dbReference type="PROSITE" id="PS50059">
    <property type="entry name" value="FKBP_PPIASE"/>
    <property type="match status" value="1"/>
</dbReference>
<comment type="catalytic activity">
    <reaction evidence="1 6">
        <text>[protein]-peptidylproline (omega=180) = [protein]-peptidylproline (omega=0)</text>
        <dbReference type="Rhea" id="RHEA:16237"/>
        <dbReference type="Rhea" id="RHEA-COMP:10747"/>
        <dbReference type="Rhea" id="RHEA-COMP:10748"/>
        <dbReference type="ChEBI" id="CHEBI:83833"/>
        <dbReference type="ChEBI" id="CHEBI:83834"/>
        <dbReference type="EC" id="5.2.1.8"/>
    </reaction>
</comment>
<dbReference type="SUPFAM" id="SSF54534">
    <property type="entry name" value="FKBP-like"/>
    <property type="match status" value="2"/>
</dbReference>
<evidence type="ECO:0000313" key="10">
    <source>
        <dbReference type="Proteomes" id="UP000306918"/>
    </source>
</evidence>
<dbReference type="Proteomes" id="UP000306918">
    <property type="component" value="Unassembled WGS sequence"/>
</dbReference>
<evidence type="ECO:0000256" key="7">
    <source>
        <dbReference type="SAM" id="MobiDB-lite"/>
    </source>
</evidence>
<name>A0A4S8HVJ2_9BACT</name>
<dbReference type="EC" id="5.2.1.8" evidence="3 6"/>
<dbReference type="PANTHER" id="PTHR43811:SF19">
    <property type="entry name" value="39 KDA FK506-BINDING NUCLEAR PROTEIN"/>
    <property type="match status" value="1"/>
</dbReference>
<proteinExistence type="inferred from homology"/>
<evidence type="ECO:0000256" key="1">
    <source>
        <dbReference type="ARBA" id="ARBA00000971"/>
    </source>
</evidence>
<gene>
    <name evidence="9" type="ORF">FAM09_15375</name>
</gene>
<keyword evidence="5 6" id="KW-0413">Isomerase</keyword>
<evidence type="ECO:0000259" key="8">
    <source>
        <dbReference type="PROSITE" id="PS50059"/>
    </source>
</evidence>
<protein>
    <recommendedName>
        <fullName evidence="3 6">peptidylprolyl isomerase</fullName>
        <ecNumber evidence="3 6">5.2.1.8</ecNumber>
    </recommendedName>
</protein>
<evidence type="ECO:0000313" key="9">
    <source>
        <dbReference type="EMBL" id="THU38064.1"/>
    </source>
</evidence>
<dbReference type="Gene3D" id="3.10.50.40">
    <property type="match status" value="2"/>
</dbReference>
<evidence type="ECO:0000256" key="6">
    <source>
        <dbReference type="PROSITE-ProRule" id="PRU00277"/>
    </source>
</evidence>
<dbReference type="Pfam" id="PF00254">
    <property type="entry name" value="FKBP_C"/>
    <property type="match status" value="1"/>
</dbReference>
<dbReference type="InterPro" id="IPR046357">
    <property type="entry name" value="PPIase_dom_sf"/>
</dbReference>
<dbReference type="EMBL" id="STFF01000004">
    <property type="protein sequence ID" value="THU38064.1"/>
    <property type="molecule type" value="Genomic_DNA"/>
</dbReference>
<dbReference type="PROSITE" id="PS51257">
    <property type="entry name" value="PROKAR_LIPOPROTEIN"/>
    <property type="match status" value="1"/>
</dbReference>
<comment type="caution">
    <text evidence="9">The sequence shown here is derived from an EMBL/GenBank/DDBJ whole genome shotgun (WGS) entry which is preliminary data.</text>
</comment>
<evidence type="ECO:0000256" key="5">
    <source>
        <dbReference type="ARBA" id="ARBA00023235"/>
    </source>
</evidence>
<keyword evidence="10" id="KW-1185">Reference proteome</keyword>
<reference evidence="9 10" key="1">
    <citation type="submission" date="2019-04" db="EMBL/GenBank/DDBJ databases">
        <title>Niastella caeni sp. nov., isolated from activated sludge.</title>
        <authorList>
            <person name="Sheng M."/>
        </authorList>
    </citation>
    <scope>NUCLEOTIDE SEQUENCE [LARGE SCALE GENOMIC DNA]</scope>
    <source>
        <strain evidence="9 10">HX-2-15</strain>
    </source>
</reference>